<feature type="compositionally biased region" description="Basic and acidic residues" evidence="1">
    <location>
        <begin position="41"/>
        <end position="63"/>
    </location>
</feature>
<dbReference type="AlphaFoldDB" id="A0A8S0S7X6"/>
<dbReference type="Proteomes" id="UP000594638">
    <property type="component" value="Unassembled WGS sequence"/>
</dbReference>
<evidence type="ECO:0000313" key="3">
    <source>
        <dbReference type="Proteomes" id="UP000594638"/>
    </source>
</evidence>
<proteinExistence type="predicted"/>
<protein>
    <submittedName>
        <fullName evidence="2">Uncharacterized protein</fullName>
    </submittedName>
</protein>
<dbReference type="EMBL" id="CACTIH010003953">
    <property type="protein sequence ID" value="CAA2987846.1"/>
    <property type="molecule type" value="Genomic_DNA"/>
</dbReference>
<evidence type="ECO:0000256" key="1">
    <source>
        <dbReference type="SAM" id="MobiDB-lite"/>
    </source>
</evidence>
<gene>
    <name evidence="2" type="ORF">OLEA9_A089320</name>
</gene>
<sequence length="107" mass="12130">MKIMGSHILSLYTSSQASKMKRLTAYVPMTIRRFGHWHGTEERAPSTAEEFKRVAEEKSRREVTSQTVEEAQDGVEEATVGDSELESVKKRYKEPPGKGNFHKTGDE</sequence>
<dbReference type="Gramene" id="OE9A089320T1">
    <property type="protein sequence ID" value="OE9A089320C1"/>
    <property type="gene ID" value="OE9A089320"/>
</dbReference>
<accession>A0A8S0S7X6</accession>
<organism evidence="2 3">
    <name type="scientific">Olea europaea subsp. europaea</name>
    <dbReference type="NCBI Taxonomy" id="158383"/>
    <lineage>
        <taxon>Eukaryota</taxon>
        <taxon>Viridiplantae</taxon>
        <taxon>Streptophyta</taxon>
        <taxon>Embryophyta</taxon>
        <taxon>Tracheophyta</taxon>
        <taxon>Spermatophyta</taxon>
        <taxon>Magnoliopsida</taxon>
        <taxon>eudicotyledons</taxon>
        <taxon>Gunneridae</taxon>
        <taxon>Pentapetalae</taxon>
        <taxon>asterids</taxon>
        <taxon>lamiids</taxon>
        <taxon>Lamiales</taxon>
        <taxon>Oleaceae</taxon>
        <taxon>Oleeae</taxon>
        <taxon>Olea</taxon>
    </lineage>
</organism>
<comment type="caution">
    <text evidence="2">The sequence shown here is derived from an EMBL/GenBank/DDBJ whole genome shotgun (WGS) entry which is preliminary data.</text>
</comment>
<feature type="region of interest" description="Disordered" evidence="1">
    <location>
        <begin position="41"/>
        <end position="107"/>
    </location>
</feature>
<evidence type="ECO:0000313" key="2">
    <source>
        <dbReference type="EMBL" id="CAA2987846.1"/>
    </source>
</evidence>
<feature type="compositionally biased region" description="Basic and acidic residues" evidence="1">
    <location>
        <begin position="86"/>
        <end position="96"/>
    </location>
</feature>
<dbReference type="OrthoDB" id="955245at2759"/>
<name>A0A8S0S7X6_OLEEU</name>
<reference evidence="2 3" key="1">
    <citation type="submission" date="2019-12" db="EMBL/GenBank/DDBJ databases">
        <authorList>
            <person name="Alioto T."/>
            <person name="Alioto T."/>
            <person name="Gomez Garrido J."/>
        </authorList>
    </citation>
    <scope>NUCLEOTIDE SEQUENCE [LARGE SCALE GENOMIC DNA]</scope>
</reference>
<keyword evidence="3" id="KW-1185">Reference proteome</keyword>